<dbReference type="Gene3D" id="1.10.1200.10">
    <property type="entry name" value="ACP-like"/>
    <property type="match status" value="4"/>
</dbReference>
<keyword evidence="1" id="KW-0596">Phosphopantetheine</keyword>
<dbReference type="FunFam" id="1.10.1200.10:FF:000005">
    <property type="entry name" value="Nonribosomal peptide synthetase 1"/>
    <property type="match status" value="1"/>
</dbReference>
<keyword evidence="2" id="KW-0597">Phosphoprotein</keyword>
<evidence type="ECO:0000256" key="4">
    <source>
        <dbReference type="ARBA" id="ARBA00022737"/>
    </source>
</evidence>
<feature type="domain" description="Carrier" evidence="6">
    <location>
        <begin position="4757"/>
        <end position="4830"/>
    </location>
</feature>
<evidence type="ECO:0000256" key="1">
    <source>
        <dbReference type="ARBA" id="ARBA00022450"/>
    </source>
</evidence>
<protein>
    <recommendedName>
        <fullName evidence="6">Carrier domain-containing protein</fullName>
    </recommendedName>
</protein>
<dbReference type="GO" id="GO:0043041">
    <property type="term" value="P:amino acid activation for nonribosomal peptide biosynthetic process"/>
    <property type="evidence" value="ECO:0007669"/>
    <property type="project" value="TreeGrafter"/>
</dbReference>
<feature type="domain" description="Carrier" evidence="6">
    <location>
        <begin position="3672"/>
        <end position="3748"/>
    </location>
</feature>
<dbReference type="SUPFAM" id="SSF52777">
    <property type="entry name" value="CoA-dependent acyltransferases"/>
    <property type="match status" value="12"/>
</dbReference>
<reference evidence="8" key="1">
    <citation type="submission" date="2017-02" db="EMBL/GenBank/DDBJ databases">
        <authorList>
            <person name="Tafer H."/>
            <person name="Lopandic K."/>
        </authorList>
    </citation>
    <scope>NUCLEOTIDE SEQUENCE [LARGE SCALE GENOMIC DNA]</scope>
    <source>
        <strain evidence="8">CBS 366.77</strain>
    </source>
</reference>
<dbReference type="InterPro" id="IPR010071">
    <property type="entry name" value="AA_adenyl_dom"/>
</dbReference>
<sequence>MLDHNPVGGSEKDVKDTLATITSGRRKPHTMNGNINLVHDRIDKKCISLVNGEDPDRPMADIEVLREVASLCHCELEDLEDVYPCTPLQEGMMALTFKDSTAYTVEYEYRIPLGTDLKQFQEAWHQASQACPILRTRIVSTSKRGCLQAVLRGPIHWQVQADDDGMPSPTDNVDWQTGGPLAYFTMNLTRSLLTVVIHHAICDDWSMALLLRQVSAAYHGEKLVPRPFRPLIQYVQQTHSRAESFWQDVFREAHQAPMKTFPTLPTPGYVARPEESLLRTFAIHPGIGEDFTSNTKIRLAWAILQSFYTGSSDNLFGAINVGRGVPVPGIEELCGPALTSVPVRVQLNPQHTVAEALDHIQRQWVAAMEFEHVGLQTLLHLGPGPAVACQFQTLLAVEPRGAHSIPALFSQHRSIQRTYDLYPFILRCRPSAETMEIEARFDPAVIEPRQAERILHQLTYIYEQMEKTPYLALRDIDPISPEDRAQLSRWNRLAAPTSTPPPCVHDLIQQRTRLQPEATAISSWDGELTYQELDDQSSAVASLLLPYGVGSRTFVPLLVEKSKWRAVAMIAVMKAGGAFVLLDSSFPITRLQKMCHELRAVTVVASEQHTSVAFQLAAQVVVIDRPSAVQRIQENGYCLPYSIAVTPEDPLYATFTSGSTGTPKGVVVHHAGYASSSLAHGQPYHFTPQSRVLQFASPAFDSCIIEHLSVLIAGGCVCIPSSDDCKSNLAESIKRFAVDVACLTPTVTRILSPKALPDLKVLVFVGEAVLATDIARWSPFVQVRNAYGPAECSAVFSLQPNLQQRNPCNIGFPTGGVGWVVYPEDHRRLMPLGCTGELLIEGPIVGHGYLFRPELSAQAFIEPPPWRGQFAPEPCGRLYKTGDLVHLKCDGSFSYVGRKDTQVKLHGQRLELADVEHHLHAAFPEAQQAIAELLTSDRRDGRPQTFLTAYVYFSSRASSSLPSKEHDSLFLPPTDDFRSACAVAQSRLSESLPPFMIPNSFLLLSRVPLTPSGKTDRRRLREQTDLLSWAEMQAYRSAREPSKLPTTAREELLRNIWAQTLNRPVDEIGISDSFFRLGGDSVSAMQVTTSCQTSGLTVTVADIFRFPTISKLAQKIQESDNNTSLSIGPDDQEEGWFGLSPIQRLFFELVPDGHNQFTQQFLLRVAKPKSDSQIQEAVQAVVSRHPMLRARFQKQTDEQWRQQISNDTTNNYRFRQHQLPSIEEQEDLRKIYSDSREMLDIDHGIMMVVDLINTPAKEKYLGLMAHHLVVDLVSWRVLLQDLEDILSTGRPTQHLSMSFQRWSRMQETHCRESLDPNQTIPVNIPPPPDYWGPEIARSGNTWASAVQQSVSLPENATQAILGSANDAFHTRPVEIIQAAVLHAFVETFYDRPAPTIFSEGHGREPWDPKIDVSHTVGWFTTMVPLFVNAKKGDDISEVLQRIKDGRRAIPSNGWAYFTSRYLHPDGPARCQDHAPIEILFNYTGLFQQLERPGAHLQLAAVPDHDILPMPGDLPRFALIDVSATVANGCLNLTFMYNRHTEHQEKLQQWICTCMNTLEGLPNALQSQQRLTVSDFPLLSLTSDKELQGLLHQISCQCDVSVSEIEDIYPCSPIQLGMWLSQAKRPDMYWSCMRWTISLSDSPPTSSDITKLKQAWQLVVDRHSILRTVFVEATGEHTHPVQVALRSVQADVEVLSEPPQVVDGFVPSRSYSFLRNHARNGKGRTPHRLIMIIEPHGSISCELLIHHMLMDGVTGKILLSDFHKAYDKQLSSAQGSPYSTYIGYLQAHDAAGAGKYWKDYLQGVHPCLFPSFSVASIDVDPSAARSVNSVSYSFGNGNNLQAFCQHHGITISSLLQVAWGIVLRIYTGNESICFGYLTSGRDIPLHNTREIAGPLINLLICRLSLDDDTSILSTLLDNQASYAQSIEHQNFSMTDIMHSLNLSGQSLFNTAMSLQKETEDRIPAHDSSITLEEVVGYDATEYALTVNIVIDGKKVHGDLTYWTDTMTVSQAELVADTFHHVVLQLISFKDIRLGQLDLLSEKNGNQIVERNLDIPRSVATCIHTDIFKYALEHPHKYAVCAWDGNFTYAELVRISSNLAQHLSQYGIGPEIFVPICCDRSRWVVVAVLAVLKAGGAFILLDSSHPAERLQEMLRQDFSCPVMISSPAHVALAARVASKVVIVQDQEQEWVNKPPSDSIQPLSASPENAAYAVFSSGSTGKPKASIIEHKSFRSAVDAHRQALCLDEHSRVLQFASYAFDASIVELLTTLLVGGCVCIPSDADRQGRLGTVMEEFQVSWALLTPSVARVLDPQQVPSLKTLVLGGEGMSNDDVRRWSPYVHLMNAYGPSECSVIATVQSSSQALAIDSADIGRPAGGVNWVVNPQDSSQLVPFGAVGELLIEGPIVGRGYCNRPEQTAEAFLPYPVWLRAIRGFQKGFVYKTGDLVRHLSDGSFRYIGRKDSQVKLHGQRIELAEVEYHVQQCFPASNPVVFADLIAPEDPKNPYLITSIVLTSEGDYDAFDAAVAKTRTRLQSEVPAFLIPSAFIPLRQIPRLANGKVDRRQLRQDASQAVVLQMAKSERNQNGHSVEALTVEERKLRALWSRVLNRPAESIDPNDNFFRLGGDSIAVMKLASIASSEELELAVSDIFSNPVLRELVLVASPSHQNKPLSPTTILEQRDTVYPVPPFSLLPAEQISEAQTQAMIQCDISMDQIEDIYPSTPLQAGLAAITAERPGAYIAHHRLRLPQDVDIRRLKEAWQKVSVSHPILRTRLIETPALGCLQVVINDEKLRWIDDGNREQQTIREMIFGQPLVQLAISRACSDNTNVTGLDLVLTMHHATYDAWSLPRLLRDVQLAYRASGESCSKTAPFQRFIRYTTSKNKEALDFWRSEFENLAADPFPPLPSPSYRPRALKEVQSTILTEPSMSHSVTRSTSIQLAWAIVQTQYQSSDEVIFGMVSSGRTAPIRGIEIMTGPTIATIPLRVVIDPNATVAQALDDLQSRTVQMVPFEQAGLHAIAALNPEAMRACSFQTLLNVEGREEVENMVADLEVLQPVDTTFENGAFNTYAIQLTCRLKKGQVTIEASFDENVVQEWRMQRILDQFCHILLQVHQKPQCLVRDVATINSRDIQTLQNWNSEIPSLVQSTVLETIEQQCAAHPSAMAVNAWDGDLTYRKLDTYSRDLARCLIAHNVGPDTFVPIYIERSRWTIVAALAVLKAGAAFVLLETAYPPARLRIICEEVKAPVTLSSVDLASKAESLGPKVIIVGQRTENGSASVTNIETSGSNEQHALYAVFTSGSTGKPKGAVIENGSFVTMAGPYARVMGLNQSSRVLHFASYAFDVSVLEILGTLFVGGCICVLSDHERREQLAPAVTRLQPSHALLTPSLLRALNPSDLSSVQKLMLIGEPVRASDFREWRDHLHLLNTYGPAECTVVYTMQPSMSSASPANIGHPIAGAAWVTDPRDPHRLLPVGAVGELLLHGPLVGRGYLNNPEQTAAAFIPCPPWTQQLCQARVIQEKNSTHRMYRTGDLVRYEADGSLCFVGRRDFQVKLRGQRFELGEVEAHIQQHFPGGLQDVAAEIVSPAAATKVSILVAFIVPRKTDTASPTPSPVPMPLDIAAPTNFAENVAAVKRRLEDIIPDFMIDRKQLRNAAAAVTRQQLEFFAPLSQEKRGMSTDTERALQSIWARVLGIPTTKIGAEDSFFRLGGDSLTALQATQQARAIGIDHSVGDLFKWRSIQQIVKQFAPSARPAQASDDNVEGIYPCTPAQRGMLLSQMRDISSYAPHFIWRVDADTPVDIDRLATAWRHVVAQQPALRVAFRPDQSVDSQFEQVLFRKVEPPLVILRGVADGDDGSGVPTVLTRSIMTAVTRHDGYAVPHQFTICTNQAGQVFCRLDINHAIIDATSISVLERDLCQSYDQPSQNKPPNSAYQKYITFVQQQPQGPAREYWRSYLKGTQPFSLPSAWATTNRSHDSADALQLEEFTIANGGTDIVSFCRGTDWTPSNLLYFAWALTLGAFTGADDVCFGTLTSGRLIPVPGIDEAVGQFSNMSVCRVRMATYLTLDEAAIQLQEGYAHVLSYQAFPLVEIARVAGMSIQELASTAVNVQYASQAGLLEPGEKPSIQVSEVRSLDPILQDIMLYALLDQDGQLRVSMTYRQSRVLPSIAAQLVEYFQLAISTIMKQPNAAIGALNLLSSRDRHRLSRWNEPLPYPQSVCVHELIQKRAMEQPNCLAISGYDGEFTYEEMNQLVSELSVSLVSRGDIAAQCIPLCFEKSRWTVVAMLAVMKAGGTFVPLDPSQPVARLQNICSRTNARLVLASAAQVSLARLLSEDVMEVGDHISNSGTGHITLSNVDPEQPAYILFTSGSTGEPKGAMVSHSSYCYAAQAHIRAFSLDNTSRVLQISSYAFDVSVMEILSTLIAGATVCVISESEQSQMMMDGHCPIPVTHAFLTPSIARALDATNASWVKTMVLLGEPMSASHITQWGQACHLLNAYGPTECAVTNTVSPRLVHEGEDDHRNIGWGINVHCWIVDQHDHNKLLPVGAVGELIMGGPAVGQGYLGDPEKTAEAFIEKPAWLHDLYPEGPHWRLYKTGDLVRYEISDGSLRFEGRKDRQIKVRGQRVELEDVEHHIRHYFPGVKEAVVEQVMIPDAQKSEPSIPAPAAVVQRLIACVWISLDNGPTITNGTQNNSHAIELLRTPNSDFHSAAATTLVKLREALPGYMVPDVFVPINKVPRTMTGKLDRTRLREHIYAMTPEDWPSKLHAILIRLLDLPPDEVGADDSFFHLGGDSILAMKMAAGAQAEGMVISSHDILRYPTISEWASIVDAHRTTTSDFKPHTPYSLITDAERTSVLSSPHFTQEYPFTTDNVEDIVPVTETQRFYITHSSPVAMAELFPSGLDIDRLRMACSKVVSHHSILRTIFAVTNDRYLQVILRETEPSFDVVEYEDPETYMTQESRRKLAPYTPLWSLPVGFTVVVSPSCQKVVFVLRISHAQYDGSSLPMLWQSIVAAYSGYALPRKMEFKDVVYHRLGSDHEEAFSFWREYLKDASAAALDPLDVTTIPSPMQDEKNPTTVRREINELCVLPNVTLATLVKAALAWLFSQHSSRSDIILGQVVHGRGDSIPDIDKALGPCINFLPIRVQVDHEWTVTDFLGHVQAQQLMTVPYDFVSLTDIAQKCNTDWPDNVKFGCVVHHQASQPAEPIEFDGIHSSGSVSWANSKPTAGQIGVISIERGSSLDLFMTGPADSMDQSTADLFGDKLAETIRLFSSSPNCRLAVLCNAQDEQISVDSKVPRIAVPSSVAIEN</sequence>
<dbReference type="Gene3D" id="3.30.559.30">
    <property type="entry name" value="Nonribosomal peptide synthetase, condensation domain"/>
    <property type="match status" value="6"/>
</dbReference>
<dbReference type="SUPFAM" id="SSF56801">
    <property type="entry name" value="Acetyl-CoA synthetase-like"/>
    <property type="match status" value="4"/>
</dbReference>
<dbReference type="FunFam" id="3.30.559.30:FF:000002">
    <property type="entry name" value="Nonribosomal peptide synthase Pes1"/>
    <property type="match status" value="1"/>
</dbReference>
<dbReference type="PROSITE" id="PS00012">
    <property type="entry name" value="PHOSPHOPANTETHEINE"/>
    <property type="match status" value="3"/>
</dbReference>
<dbReference type="InterPro" id="IPR020845">
    <property type="entry name" value="AMP-binding_CS"/>
</dbReference>
<dbReference type="InterPro" id="IPR006162">
    <property type="entry name" value="Ppantetheine_attach_site"/>
</dbReference>
<dbReference type="Gene3D" id="3.40.50.980">
    <property type="match status" value="2"/>
</dbReference>
<dbReference type="InterPro" id="IPR020806">
    <property type="entry name" value="PKS_PP-bd"/>
</dbReference>
<evidence type="ECO:0000313" key="7">
    <source>
        <dbReference type="EMBL" id="RJE22825.1"/>
    </source>
</evidence>
<dbReference type="Pfam" id="PF00550">
    <property type="entry name" value="PP-binding"/>
    <property type="match status" value="4"/>
</dbReference>
<evidence type="ECO:0000256" key="2">
    <source>
        <dbReference type="ARBA" id="ARBA00022553"/>
    </source>
</evidence>
<comment type="caution">
    <text evidence="7">The sequence shown here is derived from an EMBL/GenBank/DDBJ whole genome shotgun (WGS) entry which is preliminary data.</text>
</comment>
<dbReference type="PANTHER" id="PTHR45527">
    <property type="entry name" value="NONRIBOSOMAL PEPTIDE SYNTHETASE"/>
    <property type="match status" value="1"/>
</dbReference>
<dbReference type="InterPro" id="IPR009081">
    <property type="entry name" value="PP-bd_ACP"/>
</dbReference>
<dbReference type="InterPro" id="IPR023213">
    <property type="entry name" value="CAT-like_dom_sf"/>
</dbReference>
<dbReference type="InterPro" id="IPR001242">
    <property type="entry name" value="Condensation_dom"/>
</dbReference>
<dbReference type="FunFam" id="3.30.300.30:FF:000015">
    <property type="entry name" value="Nonribosomal peptide synthase SidD"/>
    <property type="match status" value="4"/>
</dbReference>
<dbReference type="CDD" id="cd19545">
    <property type="entry name" value="FUM14_C_NRPS-like"/>
    <property type="match status" value="2"/>
</dbReference>
<dbReference type="Gene3D" id="3.30.300.30">
    <property type="match status" value="4"/>
</dbReference>
<dbReference type="SUPFAM" id="SSF47336">
    <property type="entry name" value="ACP-like"/>
    <property type="match status" value="4"/>
</dbReference>
<evidence type="ECO:0000259" key="6">
    <source>
        <dbReference type="PROSITE" id="PS50075"/>
    </source>
</evidence>
<feature type="domain" description="Carrier" evidence="6">
    <location>
        <begin position="2587"/>
        <end position="2663"/>
    </location>
</feature>
<dbReference type="PROSITE" id="PS00455">
    <property type="entry name" value="AMP_BINDING"/>
    <property type="match status" value="1"/>
</dbReference>
<dbReference type="PANTHER" id="PTHR45527:SF1">
    <property type="entry name" value="FATTY ACID SYNTHASE"/>
    <property type="match status" value="1"/>
</dbReference>
<organism evidence="7 8">
    <name type="scientific">Aspergillus sclerotialis</name>
    <dbReference type="NCBI Taxonomy" id="2070753"/>
    <lineage>
        <taxon>Eukaryota</taxon>
        <taxon>Fungi</taxon>
        <taxon>Dikarya</taxon>
        <taxon>Ascomycota</taxon>
        <taxon>Pezizomycotina</taxon>
        <taxon>Eurotiomycetes</taxon>
        <taxon>Eurotiomycetidae</taxon>
        <taxon>Eurotiales</taxon>
        <taxon>Aspergillaceae</taxon>
        <taxon>Aspergillus</taxon>
        <taxon>Aspergillus subgen. Polypaecilum</taxon>
    </lineage>
</organism>
<accession>A0A3A2ZXU5</accession>
<name>A0A3A2ZXU5_9EURO</name>
<dbReference type="FunFam" id="3.40.50.12780:FF:000014">
    <property type="entry name" value="Nonribosomal peptide synthetase 1"/>
    <property type="match status" value="3"/>
</dbReference>
<dbReference type="Pfam" id="PF00501">
    <property type="entry name" value="AMP-binding"/>
    <property type="match status" value="4"/>
</dbReference>
<dbReference type="PROSITE" id="PS50075">
    <property type="entry name" value="CARRIER"/>
    <property type="match status" value="4"/>
</dbReference>
<dbReference type="Gene3D" id="3.30.559.10">
    <property type="entry name" value="Chloramphenicol acetyltransferase-like domain"/>
    <property type="match status" value="6"/>
</dbReference>
<dbReference type="NCBIfam" id="TIGR01733">
    <property type="entry name" value="AA-adenyl-dom"/>
    <property type="match status" value="4"/>
</dbReference>
<dbReference type="Pfam" id="PF00668">
    <property type="entry name" value="Condensation"/>
    <property type="match status" value="6"/>
</dbReference>
<dbReference type="FunFam" id="3.30.559.10:FF:000016">
    <property type="entry name" value="Nonribosomal peptide synthase Pes1"/>
    <property type="match status" value="1"/>
</dbReference>
<dbReference type="InterPro" id="IPR000873">
    <property type="entry name" value="AMP-dep_synth/lig_dom"/>
</dbReference>
<dbReference type="GO" id="GO:0005737">
    <property type="term" value="C:cytoplasm"/>
    <property type="evidence" value="ECO:0007669"/>
    <property type="project" value="TreeGrafter"/>
</dbReference>
<dbReference type="GO" id="GO:0031177">
    <property type="term" value="F:phosphopantetheine binding"/>
    <property type="evidence" value="ECO:0007669"/>
    <property type="project" value="InterPro"/>
</dbReference>
<keyword evidence="3" id="KW-0436">Ligase</keyword>
<dbReference type="InterPro" id="IPR036736">
    <property type="entry name" value="ACP-like_sf"/>
</dbReference>
<comment type="similarity">
    <text evidence="5">Belongs to the NRP synthetase family.</text>
</comment>
<evidence type="ECO:0000256" key="3">
    <source>
        <dbReference type="ARBA" id="ARBA00022598"/>
    </source>
</evidence>
<proteinExistence type="inferred from homology"/>
<dbReference type="InterPro" id="IPR042099">
    <property type="entry name" value="ANL_N_sf"/>
</dbReference>
<keyword evidence="8" id="KW-1185">Reference proteome</keyword>
<feature type="domain" description="Carrier" evidence="6">
    <location>
        <begin position="1044"/>
        <end position="1120"/>
    </location>
</feature>
<dbReference type="InterPro" id="IPR045851">
    <property type="entry name" value="AMP-bd_C_sf"/>
</dbReference>
<gene>
    <name evidence="7" type="ORF">PHISCL_04844</name>
</gene>
<dbReference type="FunFam" id="3.30.559.30:FF:000005">
    <property type="entry name" value="Nonribosomal peptide synthase Pes1"/>
    <property type="match status" value="1"/>
</dbReference>
<dbReference type="NCBIfam" id="NF003417">
    <property type="entry name" value="PRK04813.1"/>
    <property type="match status" value="4"/>
</dbReference>
<dbReference type="STRING" id="2070753.A0A3A2ZXU5"/>
<dbReference type="CDD" id="cd05918">
    <property type="entry name" value="A_NRPS_SidN3_like"/>
    <property type="match status" value="4"/>
</dbReference>
<evidence type="ECO:0000256" key="5">
    <source>
        <dbReference type="ARBA" id="ARBA00029454"/>
    </source>
</evidence>
<dbReference type="OrthoDB" id="416786at2759"/>
<dbReference type="GO" id="GO:0016874">
    <property type="term" value="F:ligase activity"/>
    <property type="evidence" value="ECO:0007669"/>
    <property type="project" value="UniProtKB-KW"/>
</dbReference>
<dbReference type="Gene3D" id="2.30.38.10">
    <property type="entry name" value="Luciferase, Domain 3"/>
    <property type="match status" value="1"/>
</dbReference>
<dbReference type="CDD" id="cd19534">
    <property type="entry name" value="E_NRPS"/>
    <property type="match status" value="1"/>
</dbReference>
<dbReference type="Proteomes" id="UP000266188">
    <property type="component" value="Unassembled WGS sequence"/>
</dbReference>
<dbReference type="EMBL" id="MVGC01000149">
    <property type="protein sequence ID" value="RJE22825.1"/>
    <property type="molecule type" value="Genomic_DNA"/>
</dbReference>
<dbReference type="FunFam" id="3.30.559.30:FF:000003">
    <property type="entry name" value="Nonribosomal peptide synthase SidD"/>
    <property type="match status" value="1"/>
</dbReference>
<dbReference type="Gene3D" id="3.40.50.12780">
    <property type="entry name" value="N-terminal domain of ligase-like"/>
    <property type="match status" value="3"/>
</dbReference>
<keyword evidence="4" id="KW-0677">Repeat</keyword>
<dbReference type="SMART" id="SM00823">
    <property type="entry name" value="PKS_PP"/>
    <property type="match status" value="4"/>
</dbReference>
<dbReference type="CDD" id="cd19542">
    <property type="entry name" value="CT_NRPS-like"/>
    <property type="match status" value="3"/>
</dbReference>
<dbReference type="GO" id="GO:0044550">
    <property type="term" value="P:secondary metabolite biosynthetic process"/>
    <property type="evidence" value="ECO:0007669"/>
    <property type="project" value="TreeGrafter"/>
</dbReference>
<evidence type="ECO:0000313" key="8">
    <source>
        <dbReference type="Proteomes" id="UP000266188"/>
    </source>
</evidence>